<dbReference type="GO" id="GO:0003700">
    <property type="term" value="F:DNA-binding transcription factor activity"/>
    <property type="evidence" value="ECO:0007669"/>
    <property type="project" value="TreeGrafter"/>
</dbReference>
<keyword evidence="2" id="KW-0238">DNA-binding</keyword>
<keyword evidence="1" id="KW-0805">Transcription regulation</keyword>
<dbReference type="PANTHER" id="PTHR30055">
    <property type="entry name" value="HTH-TYPE TRANSCRIPTIONAL REGULATOR RUTR"/>
    <property type="match status" value="1"/>
</dbReference>
<dbReference type="SUPFAM" id="SSF46689">
    <property type="entry name" value="Homeodomain-like"/>
    <property type="match status" value="1"/>
</dbReference>
<dbReference type="InterPro" id="IPR001647">
    <property type="entry name" value="HTH_TetR"/>
</dbReference>
<dbReference type="Pfam" id="PF00440">
    <property type="entry name" value="TetR_N"/>
    <property type="match status" value="1"/>
</dbReference>
<protein>
    <submittedName>
        <fullName evidence="4">TetR family transcriptional regulator</fullName>
    </submittedName>
</protein>
<name>A0A5C4VE15_9ACTN</name>
<proteinExistence type="predicted"/>
<dbReference type="AlphaFoldDB" id="A0A5C4VE15"/>
<dbReference type="RefSeq" id="WP_139636885.1">
    <property type="nucleotide sequence ID" value="NZ_VDLX02000024.1"/>
</dbReference>
<keyword evidence="5" id="KW-1185">Reference proteome</keyword>
<comment type="caution">
    <text evidence="4">The sequence shown here is derived from an EMBL/GenBank/DDBJ whole genome shotgun (WGS) entry which is preliminary data.</text>
</comment>
<evidence type="ECO:0000256" key="3">
    <source>
        <dbReference type="ARBA" id="ARBA00023163"/>
    </source>
</evidence>
<dbReference type="Gene3D" id="1.10.357.10">
    <property type="entry name" value="Tetracycline Repressor, domain 2"/>
    <property type="match status" value="1"/>
</dbReference>
<evidence type="ECO:0000256" key="1">
    <source>
        <dbReference type="ARBA" id="ARBA00023015"/>
    </source>
</evidence>
<dbReference type="PANTHER" id="PTHR30055:SF234">
    <property type="entry name" value="HTH-TYPE TRANSCRIPTIONAL REGULATOR BETI"/>
    <property type="match status" value="1"/>
</dbReference>
<organism evidence="4 5">
    <name type="scientific">Nonomuraea phyllanthi</name>
    <dbReference type="NCBI Taxonomy" id="2219224"/>
    <lineage>
        <taxon>Bacteria</taxon>
        <taxon>Bacillati</taxon>
        <taxon>Actinomycetota</taxon>
        <taxon>Actinomycetes</taxon>
        <taxon>Streptosporangiales</taxon>
        <taxon>Streptosporangiaceae</taxon>
        <taxon>Nonomuraea</taxon>
    </lineage>
</organism>
<reference evidence="4 5" key="1">
    <citation type="submission" date="2019-10" db="EMBL/GenBank/DDBJ databases">
        <title>Nonomuraea sp. nov., isolated from Phyllanthus amarus.</title>
        <authorList>
            <person name="Klykleung N."/>
            <person name="Tanasupawat S."/>
        </authorList>
    </citation>
    <scope>NUCLEOTIDE SEQUENCE [LARGE SCALE GENOMIC DNA]</scope>
    <source>
        <strain evidence="4 5">PA1-10</strain>
    </source>
</reference>
<dbReference type="OrthoDB" id="4823039at2"/>
<accession>A0A5C4VE15</accession>
<dbReference type="Proteomes" id="UP000312512">
    <property type="component" value="Unassembled WGS sequence"/>
</dbReference>
<evidence type="ECO:0000313" key="5">
    <source>
        <dbReference type="Proteomes" id="UP000312512"/>
    </source>
</evidence>
<dbReference type="PROSITE" id="PS50977">
    <property type="entry name" value="HTH_TETR_2"/>
    <property type="match status" value="1"/>
</dbReference>
<dbReference type="InterPro" id="IPR050109">
    <property type="entry name" value="HTH-type_TetR-like_transc_reg"/>
</dbReference>
<evidence type="ECO:0000256" key="2">
    <source>
        <dbReference type="ARBA" id="ARBA00023125"/>
    </source>
</evidence>
<dbReference type="PRINTS" id="PR00455">
    <property type="entry name" value="HTHTETR"/>
</dbReference>
<evidence type="ECO:0000313" key="4">
    <source>
        <dbReference type="EMBL" id="KAB8188616.1"/>
    </source>
</evidence>
<sequence>MTDRRSYDATRRRERAEEQKRQTRERVVDAARRLFLERGYVATTITAIAQEAGVSAQTVYLSFSGKAEILHRVADVAIGGDHEELTIFQRTTWQQLESEADPARQVRLLADLMAAIAERMAPVWQAYREAAATDPRAAADMAALLKGRHESLTRALRLLPEERLRLPLAECVDSFWTISSLDGYLLLTGYRGWSHEQWRDWLRETAVVQLLSPS</sequence>
<dbReference type="GO" id="GO:0000976">
    <property type="term" value="F:transcription cis-regulatory region binding"/>
    <property type="evidence" value="ECO:0007669"/>
    <property type="project" value="TreeGrafter"/>
</dbReference>
<keyword evidence="3" id="KW-0804">Transcription</keyword>
<dbReference type="EMBL" id="VDLX02000024">
    <property type="protein sequence ID" value="KAB8188616.1"/>
    <property type="molecule type" value="Genomic_DNA"/>
</dbReference>
<gene>
    <name evidence="4" type="ORF">FH608_043450</name>
</gene>
<dbReference type="InterPro" id="IPR009057">
    <property type="entry name" value="Homeodomain-like_sf"/>
</dbReference>